<dbReference type="InterPro" id="IPR029068">
    <property type="entry name" value="Glyas_Bleomycin-R_OHBP_Dase"/>
</dbReference>
<dbReference type="CDD" id="cd07247">
    <property type="entry name" value="SgaA_N_like"/>
    <property type="match status" value="1"/>
</dbReference>
<comment type="caution">
    <text evidence="2">The sequence shown here is derived from an EMBL/GenBank/DDBJ whole genome shotgun (WGS) entry which is preliminary data.</text>
</comment>
<proteinExistence type="predicted"/>
<dbReference type="PROSITE" id="PS51819">
    <property type="entry name" value="VOC"/>
    <property type="match status" value="1"/>
</dbReference>
<accession>A0A0S8FPH6</accession>
<dbReference type="InterPro" id="IPR052164">
    <property type="entry name" value="Anthracycline_SecMetBiosynth"/>
</dbReference>
<evidence type="ECO:0000313" key="3">
    <source>
        <dbReference type="Proteomes" id="UP000051373"/>
    </source>
</evidence>
<name>A0A0S8FPH6_UNCW3</name>
<evidence type="ECO:0000313" key="2">
    <source>
        <dbReference type="EMBL" id="KPK62614.1"/>
    </source>
</evidence>
<feature type="domain" description="VOC" evidence="1">
    <location>
        <begin position="3"/>
        <end position="122"/>
    </location>
</feature>
<dbReference type="Pfam" id="PF00903">
    <property type="entry name" value="Glyoxalase"/>
    <property type="match status" value="1"/>
</dbReference>
<sequence length="127" mass="14135">MPRVIHFEIHADDPDRAVKFYQGVFGWKVEKWQGPVDYWLVYTGKDEPGIDGAIMKREQPLRGGDGVVAYVCTVGVKPIDTYIDKVKSHGGDIVVPKRAVPGIGWFAQCNDTEGNLFGLMEDDPNAK</sequence>
<organism evidence="2 3">
    <name type="scientific">candidate division WOR_3 bacterium SM23_42</name>
    <dbReference type="NCBI Taxonomy" id="1703779"/>
    <lineage>
        <taxon>Bacteria</taxon>
        <taxon>Bacteria division WOR-3</taxon>
    </lineage>
</organism>
<dbReference type="SUPFAM" id="SSF54593">
    <property type="entry name" value="Glyoxalase/Bleomycin resistance protein/Dihydroxybiphenyl dioxygenase"/>
    <property type="match status" value="1"/>
</dbReference>
<dbReference type="InterPro" id="IPR004360">
    <property type="entry name" value="Glyas_Fos-R_dOase_dom"/>
</dbReference>
<gene>
    <name evidence="2" type="ORF">AMJ83_10385</name>
</gene>
<dbReference type="EMBL" id="LJUJ01000031">
    <property type="protein sequence ID" value="KPK62614.1"/>
    <property type="molecule type" value="Genomic_DNA"/>
</dbReference>
<dbReference type="PANTHER" id="PTHR33993:SF2">
    <property type="entry name" value="VOC DOMAIN-CONTAINING PROTEIN"/>
    <property type="match status" value="1"/>
</dbReference>
<evidence type="ECO:0000259" key="1">
    <source>
        <dbReference type="PROSITE" id="PS51819"/>
    </source>
</evidence>
<protein>
    <submittedName>
        <fullName evidence="2">Glyoxalase</fullName>
    </submittedName>
</protein>
<dbReference type="Gene3D" id="3.10.180.10">
    <property type="entry name" value="2,3-Dihydroxybiphenyl 1,2-Dioxygenase, domain 1"/>
    <property type="match status" value="1"/>
</dbReference>
<dbReference type="AlphaFoldDB" id="A0A0S8FPH6"/>
<dbReference type="PANTHER" id="PTHR33993">
    <property type="entry name" value="GLYOXALASE-RELATED"/>
    <property type="match status" value="1"/>
</dbReference>
<reference evidence="2 3" key="1">
    <citation type="journal article" date="2015" name="Microbiome">
        <title>Genomic resolution of linkages in carbon, nitrogen, and sulfur cycling among widespread estuary sediment bacteria.</title>
        <authorList>
            <person name="Baker B.J."/>
            <person name="Lazar C.S."/>
            <person name="Teske A.P."/>
            <person name="Dick G.J."/>
        </authorList>
    </citation>
    <scope>NUCLEOTIDE SEQUENCE [LARGE SCALE GENOMIC DNA]</scope>
    <source>
        <strain evidence="2">SM23_42</strain>
    </source>
</reference>
<dbReference type="InterPro" id="IPR037523">
    <property type="entry name" value="VOC_core"/>
</dbReference>
<dbReference type="Proteomes" id="UP000051373">
    <property type="component" value="Unassembled WGS sequence"/>
</dbReference>
<dbReference type="STRING" id="1703779.AMJ83_10385"/>